<sequence>MVFFGDLGDEAVNLISYFESIDGVAKLEENYNPATWTLEVIGAGVGNDNGDTTDFVKVFKSSVQARQLEAKLDREGVTRPSPTVPALVFGQKRAAGNLIQAKLLIKRFFDLYWRTASYNLTRFLISIMLGLVFGIAYVGAEYSSYQGINSGLGMVFMTQSYMTFIVFSSVVPISIQERASFYRERSAQTYNAFWYFVGATLVEVPYCFVESLLFMAIYYPMVGFTGGAQFLAYWLNLTGLVVLQAYFGQLLAYLAPNLEVASVFVIIVNYVWITFTGFNPLVASIPQGYRWLYHLTPHKYTFASLIAIVLGDCPSGGDRSELGCQQMTGAPPHTGKQHHGSRVPRGDFLGETRRDLVKLRRRHAVDCLLTSHISSGVAIYQPPEEIEMAIGSKDQDQQK</sequence>
<evidence type="ECO:0000313" key="15">
    <source>
        <dbReference type="Proteomes" id="UP000433483"/>
    </source>
</evidence>
<keyword evidence="15" id="KW-1185">Reference proteome</keyword>
<comment type="caution">
    <text evidence="9">The sequence shown here is derived from an EMBL/GenBank/DDBJ whole genome shotgun (WGS) entry which is preliminary data.</text>
</comment>
<feature type="transmembrane region" description="Helical" evidence="6">
    <location>
        <begin position="120"/>
        <end position="140"/>
    </location>
</feature>
<dbReference type="GO" id="GO:0140359">
    <property type="term" value="F:ABC-type transporter activity"/>
    <property type="evidence" value="ECO:0007669"/>
    <property type="project" value="InterPro"/>
</dbReference>
<name>A0A6A3PUY0_9STRA</name>
<dbReference type="Proteomes" id="UP000440732">
    <property type="component" value="Unassembled WGS sequence"/>
</dbReference>
<dbReference type="EMBL" id="QXGF01004858">
    <property type="protein sequence ID" value="KAE8919242.1"/>
    <property type="molecule type" value="Genomic_DNA"/>
</dbReference>
<evidence type="ECO:0000313" key="10">
    <source>
        <dbReference type="EMBL" id="KAE9067431.1"/>
    </source>
</evidence>
<dbReference type="OrthoDB" id="66620at2759"/>
<evidence type="ECO:0000313" key="19">
    <source>
        <dbReference type="Proteomes" id="UP000441208"/>
    </source>
</evidence>
<keyword evidence="2" id="KW-0813">Transport</keyword>
<dbReference type="GO" id="GO:0016020">
    <property type="term" value="C:membrane"/>
    <property type="evidence" value="ECO:0007669"/>
    <property type="project" value="UniProtKB-SubCell"/>
</dbReference>
<dbReference type="Pfam" id="PF01061">
    <property type="entry name" value="ABC2_membrane"/>
    <property type="match status" value="1"/>
</dbReference>
<evidence type="ECO:0000256" key="5">
    <source>
        <dbReference type="ARBA" id="ARBA00023136"/>
    </source>
</evidence>
<evidence type="ECO:0000313" key="8">
    <source>
        <dbReference type="EMBL" id="KAE8919242.1"/>
    </source>
</evidence>
<comment type="subcellular location">
    <subcellularLocation>
        <location evidence="1">Membrane</location>
        <topology evidence="1">Multi-pass membrane protein</topology>
    </subcellularLocation>
</comment>
<dbReference type="EMBL" id="QXGE01000671">
    <property type="protein sequence ID" value="KAE9306243.1"/>
    <property type="molecule type" value="Genomic_DNA"/>
</dbReference>
<evidence type="ECO:0000256" key="4">
    <source>
        <dbReference type="ARBA" id="ARBA00022989"/>
    </source>
</evidence>
<keyword evidence="4 6" id="KW-1133">Transmembrane helix</keyword>
<evidence type="ECO:0000313" key="11">
    <source>
        <dbReference type="EMBL" id="KAE9160933.1"/>
    </source>
</evidence>
<keyword evidence="3 6" id="KW-0812">Transmembrane</keyword>
<dbReference type="Proteomes" id="UP000433483">
    <property type="component" value="Unassembled WGS sequence"/>
</dbReference>
<gene>
    <name evidence="13" type="ORF">PF001_g12215</name>
    <name evidence="12" type="ORF">PF002_g30473</name>
    <name evidence="11" type="ORF">PF005_g31442</name>
    <name evidence="10" type="ORF">PF006_g30003</name>
    <name evidence="9" type="ORF">PF007_g30823</name>
    <name evidence="8" type="ORF">PF009_g30448</name>
</gene>
<evidence type="ECO:0000256" key="3">
    <source>
        <dbReference type="ARBA" id="ARBA00022692"/>
    </source>
</evidence>
<evidence type="ECO:0000256" key="1">
    <source>
        <dbReference type="ARBA" id="ARBA00004141"/>
    </source>
</evidence>
<evidence type="ECO:0000313" key="13">
    <source>
        <dbReference type="EMBL" id="KAE9306243.1"/>
    </source>
</evidence>
<dbReference type="AlphaFoldDB" id="A0A6A3PUY0"/>
<feature type="transmembrane region" description="Helical" evidence="6">
    <location>
        <begin position="260"/>
        <end position="282"/>
    </location>
</feature>
<organism evidence="9 19">
    <name type="scientific">Phytophthora fragariae</name>
    <dbReference type="NCBI Taxonomy" id="53985"/>
    <lineage>
        <taxon>Eukaryota</taxon>
        <taxon>Sar</taxon>
        <taxon>Stramenopiles</taxon>
        <taxon>Oomycota</taxon>
        <taxon>Peronosporomycetes</taxon>
        <taxon>Peronosporales</taxon>
        <taxon>Peronosporaceae</taxon>
        <taxon>Phytophthora</taxon>
    </lineage>
</organism>
<proteinExistence type="predicted"/>
<dbReference type="Proteomes" id="UP000429523">
    <property type="component" value="Unassembled WGS sequence"/>
</dbReference>
<dbReference type="Proteomes" id="UP000441208">
    <property type="component" value="Unassembled WGS sequence"/>
</dbReference>
<dbReference type="PANTHER" id="PTHR19241">
    <property type="entry name" value="ATP-BINDING CASSETTE TRANSPORTER"/>
    <property type="match status" value="1"/>
</dbReference>
<feature type="transmembrane region" description="Helical" evidence="6">
    <location>
        <begin position="193"/>
        <end position="219"/>
    </location>
</feature>
<evidence type="ECO:0000313" key="9">
    <source>
        <dbReference type="EMBL" id="KAE9059818.1"/>
    </source>
</evidence>
<protein>
    <recommendedName>
        <fullName evidence="7">ABC-2 type transporter transmembrane domain-containing protein</fullName>
    </recommendedName>
</protein>
<evidence type="ECO:0000256" key="2">
    <source>
        <dbReference type="ARBA" id="ARBA00022448"/>
    </source>
</evidence>
<keyword evidence="5 6" id="KW-0472">Membrane</keyword>
<reference evidence="14 15" key="1">
    <citation type="submission" date="2018-08" db="EMBL/GenBank/DDBJ databases">
        <title>Genomic investigation of the strawberry pathogen Phytophthora fragariae indicates pathogenicity is determined by transcriptional variation in three key races.</title>
        <authorList>
            <person name="Adams T.M."/>
            <person name="Armitage A.D."/>
            <person name="Sobczyk M.K."/>
            <person name="Bates H.J."/>
            <person name="Dunwell J.M."/>
            <person name="Nellist C.F."/>
            <person name="Harrison R.J."/>
        </authorList>
    </citation>
    <scope>NUCLEOTIDE SEQUENCE [LARGE SCALE GENOMIC DNA]</scope>
    <source>
        <strain evidence="13 16">A4</strain>
        <strain evidence="12 17">BC-1</strain>
        <strain evidence="11 15">NOV-27</strain>
        <strain evidence="10 18">NOV-5</strain>
        <strain evidence="9 19">NOV-71</strain>
        <strain evidence="8 14">NOV-9</strain>
    </source>
</reference>
<evidence type="ECO:0000259" key="7">
    <source>
        <dbReference type="Pfam" id="PF01061"/>
    </source>
</evidence>
<evidence type="ECO:0000313" key="14">
    <source>
        <dbReference type="Proteomes" id="UP000429523"/>
    </source>
</evidence>
<dbReference type="Proteomes" id="UP000440367">
    <property type="component" value="Unassembled WGS sequence"/>
</dbReference>
<dbReference type="Proteomes" id="UP000437068">
    <property type="component" value="Unassembled WGS sequence"/>
</dbReference>
<dbReference type="EMBL" id="QXFZ01005903">
    <property type="protein sequence ID" value="KAE9059818.1"/>
    <property type="molecule type" value="Genomic_DNA"/>
</dbReference>
<evidence type="ECO:0000256" key="6">
    <source>
        <dbReference type="SAM" id="Phobius"/>
    </source>
</evidence>
<accession>A0A6A3PUY0</accession>
<evidence type="ECO:0000313" key="18">
    <source>
        <dbReference type="Proteomes" id="UP000440732"/>
    </source>
</evidence>
<dbReference type="InterPro" id="IPR013525">
    <property type="entry name" value="ABC2_TM"/>
</dbReference>
<evidence type="ECO:0000313" key="12">
    <source>
        <dbReference type="EMBL" id="KAE9168984.1"/>
    </source>
</evidence>
<evidence type="ECO:0000313" key="17">
    <source>
        <dbReference type="Proteomes" id="UP000440367"/>
    </source>
</evidence>
<dbReference type="EMBL" id="QXGB01006387">
    <property type="protein sequence ID" value="KAE9160933.1"/>
    <property type="molecule type" value="Genomic_DNA"/>
</dbReference>
<dbReference type="EMBL" id="QXGA01005379">
    <property type="protein sequence ID" value="KAE9067431.1"/>
    <property type="molecule type" value="Genomic_DNA"/>
</dbReference>
<feature type="transmembrane region" description="Helical" evidence="6">
    <location>
        <begin position="231"/>
        <end position="254"/>
    </location>
</feature>
<feature type="domain" description="ABC-2 type transporter transmembrane" evidence="7">
    <location>
        <begin position="100"/>
        <end position="309"/>
    </location>
</feature>
<dbReference type="EMBL" id="QXGD01004754">
    <property type="protein sequence ID" value="KAE9168984.1"/>
    <property type="molecule type" value="Genomic_DNA"/>
</dbReference>
<feature type="transmembrane region" description="Helical" evidence="6">
    <location>
        <begin position="152"/>
        <end position="173"/>
    </location>
</feature>
<evidence type="ECO:0000313" key="16">
    <source>
        <dbReference type="Proteomes" id="UP000437068"/>
    </source>
</evidence>